<accession>A0A8B8D9T3</accession>
<keyword evidence="3" id="KW-1185">Reference proteome</keyword>
<evidence type="ECO:0000313" key="4">
    <source>
        <dbReference type="RefSeq" id="XP_022324857.1"/>
    </source>
</evidence>
<sequence>MWKKNKNNEFNRSASLPTRSKNRPPIFGPSTSEDDSGLSPEERDKRIHAALKQIKELAISAKEKYKKERNKHKQTGAYLMDCQTLIETSIPNLKRLLGISTHEEQRAREQSLAEEEKFRHNTNRDLRKWNSGFNEKKKHEDELHNLHNRYGKELENVQKKHESALRRLREMEKSVQSLEAEKENLLTRLSQVAGAKLRDNNPAISDLSDPNRPLKLIEKINELYDNEWTDAMEILETDTNEQMSIENLLKILQKCFGVCQHYAHHQLTTIRKAIELDEEFRPDTVLVGKCAKDMQKSISTWMLTDSSLLMYGIMFQIRLVKLQKNADHLLTNVCNIVG</sequence>
<feature type="coiled-coil region" evidence="1">
    <location>
        <begin position="136"/>
        <end position="195"/>
    </location>
</feature>
<reference evidence="4" key="1">
    <citation type="submission" date="2025-08" db="UniProtKB">
        <authorList>
            <consortium name="RefSeq"/>
        </authorList>
    </citation>
    <scope>IDENTIFICATION</scope>
    <source>
        <tissue evidence="4">Whole sample</tissue>
    </source>
</reference>
<organism evidence="3 4">
    <name type="scientific">Crassostrea virginica</name>
    <name type="common">Eastern oyster</name>
    <dbReference type="NCBI Taxonomy" id="6565"/>
    <lineage>
        <taxon>Eukaryota</taxon>
        <taxon>Metazoa</taxon>
        <taxon>Spiralia</taxon>
        <taxon>Lophotrochozoa</taxon>
        <taxon>Mollusca</taxon>
        <taxon>Bivalvia</taxon>
        <taxon>Autobranchia</taxon>
        <taxon>Pteriomorphia</taxon>
        <taxon>Ostreida</taxon>
        <taxon>Ostreoidea</taxon>
        <taxon>Ostreidae</taxon>
        <taxon>Crassostrea</taxon>
    </lineage>
</organism>
<dbReference type="GeneID" id="111125388"/>
<evidence type="ECO:0000313" key="3">
    <source>
        <dbReference type="Proteomes" id="UP000694844"/>
    </source>
</evidence>
<dbReference type="Proteomes" id="UP000694844">
    <property type="component" value="Chromosome 3"/>
</dbReference>
<evidence type="ECO:0000256" key="2">
    <source>
        <dbReference type="SAM" id="MobiDB-lite"/>
    </source>
</evidence>
<protein>
    <submittedName>
        <fullName evidence="4">Uncharacterized protein LOC111125388 isoform X2</fullName>
    </submittedName>
</protein>
<dbReference type="OrthoDB" id="10466717at2759"/>
<evidence type="ECO:0000256" key="1">
    <source>
        <dbReference type="SAM" id="Coils"/>
    </source>
</evidence>
<dbReference type="AlphaFoldDB" id="A0A8B8D9T3"/>
<dbReference type="RefSeq" id="XP_022324857.1">
    <property type="nucleotide sequence ID" value="XM_022469149.1"/>
</dbReference>
<keyword evidence="1" id="KW-0175">Coiled coil</keyword>
<proteinExistence type="predicted"/>
<feature type="region of interest" description="Disordered" evidence="2">
    <location>
        <begin position="1"/>
        <end position="45"/>
    </location>
</feature>
<name>A0A8B8D9T3_CRAVI</name>
<feature type="compositionally biased region" description="Polar residues" evidence="2">
    <location>
        <begin position="8"/>
        <end position="19"/>
    </location>
</feature>
<gene>
    <name evidence="4" type="primary">LOC111125388</name>
</gene>